<dbReference type="GO" id="GO:0005634">
    <property type="term" value="C:nucleus"/>
    <property type="evidence" value="ECO:0007669"/>
    <property type="project" value="TreeGrafter"/>
</dbReference>
<dbReference type="InterPro" id="IPR014001">
    <property type="entry name" value="Helicase_ATP-bd"/>
</dbReference>
<keyword evidence="3" id="KW-0547">Nucleotide-binding</keyword>
<comment type="similarity">
    <text evidence="1">Belongs to the SNF2/RAD54 helicase family. RAD16 subfamily.</text>
</comment>
<dbReference type="InterPro" id="IPR001650">
    <property type="entry name" value="Helicase_C-like"/>
</dbReference>
<feature type="domain" description="Helicase ATP-binding" evidence="12">
    <location>
        <begin position="1240"/>
        <end position="1296"/>
    </location>
</feature>
<reference evidence="14" key="1">
    <citation type="journal article" date="2021" name="Proc. Natl. Acad. Sci. U.S.A.">
        <title>Three genomes in the algal genus Volvox reveal the fate of a haploid sex-determining region after a transition to homothallism.</title>
        <authorList>
            <person name="Yamamoto K."/>
            <person name="Hamaji T."/>
            <person name="Kawai-Toyooka H."/>
            <person name="Matsuzaki R."/>
            <person name="Takahashi F."/>
            <person name="Nishimura Y."/>
            <person name="Kawachi M."/>
            <person name="Noguchi H."/>
            <person name="Minakuchi Y."/>
            <person name="Umen J.G."/>
            <person name="Toyoda A."/>
            <person name="Nozaki H."/>
        </authorList>
    </citation>
    <scope>NUCLEOTIDE SEQUENCE</scope>
    <source>
        <strain evidence="14">NIES-3780</strain>
    </source>
</reference>
<evidence type="ECO:0000256" key="9">
    <source>
        <dbReference type="PROSITE-ProRule" id="PRU00175"/>
    </source>
</evidence>
<protein>
    <recommendedName>
        <fullName evidence="16">SNF2 super family</fullName>
    </recommendedName>
</protein>
<dbReference type="GO" id="GO:0016787">
    <property type="term" value="F:hydrolase activity"/>
    <property type="evidence" value="ECO:0007669"/>
    <property type="project" value="UniProtKB-KW"/>
</dbReference>
<keyword evidence="2" id="KW-0479">Metal-binding</keyword>
<feature type="compositionally biased region" description="Gly residues" evidence="10">
    <location>
        <begin position="954"/>
        <end position="963"/>
    </location>
</feature>
<evidence type="ECO:0000256" key="2">
    <source>
        <dbReference type="ARBA" id="ARBA00022723"/>
    </source>
</evidence>
<evidence type="ECO:0000256" key="10">
    <source>
        <dbReference type="SAM" id="MobiDB-lite"/>
    </source>
</evidence>
<dbReference type="Gene3D" id="3.40.50.10810">
    <property type="entry name" value="Tandem AAA-ATPase domain"/>
    <property type="match status" value="3"/>
</dbReference>
<organism evidence="14 15">
    <name type="scientific">Volvox africanus</name>
    <dbReference type="NCBI Taxonomy" id="51714"/>
    <lineage>
        <taxon>Eukaryota</taxon>
        <taxon>Viridiplantae</taxon>
        <taxon>Chlorophyta</taxon>
        <taxon>core chlorophytes</taxon>
        <taxon>Chlorophyceae</taxon>
        <taxon>CS clade</taxon>
        <taxon>Chlamydomonadales</taxon>
        <taxon>Volvocaceae</taxon>
        <taxon>Volvox</taxon>
    </lineage>
</organism>
<feature type="compositionally biased region" description="Acidic residues" evidence="10">
    <location>
        <begin position="474"/>
        <end position="494"/>
    </location>
</feature>
<feature type="domain" description="Helicase C-terminal" evidence="13">
    <location>
        <begin position="1631"/>
        <end position="1791"/>
    </location>
</feature>
<evidence type="ECO:0000256" key="5">
    <source>
        <dbReference type="ARBA" id="ARBA00022801"/>
    </source>
</evidence>
<dbReference type="Pfam" id="PF00271">
    <property type="entry name" value="Helicase_C"/>
    <property type="match status" value="1"/>
</dbReference>
<dbReference type="Gene3D" id="3.30.40.10">
    <property type="entry name" value="Zinc/RING finger domain, C3HC4 (zinc finger)"/>
    <property type="match status" value="1"/>
</dbReference>
<dbReference type="PROSITE" id="PS00518">
    <property type="entry name" value="ZF_RING_1"/>
    <property type="match status" value="1"/>
</dbReference>
<evidence type="ECO:0000256" key="4">
    <source>
        <dbReference type="ARBA" id="ARBA00022771"/>
    </source>
</evidence>
<dbReference type="SMART" id="SM00490">
    <property type="entry name" value="HELICc"/>
    <property type="match status" value="1"/>
</dbReference>
<sequence length="1800" mass="186107">MVTKVPAIVSASAGGGGGGGGSDGSAAATIRIDRQATTTAVAVRMAVGGRRLRRRICAVLPGGDHDDAMSPAAVHYGAAVMEDAAEVGPSGAGGDDAIHDTNADVEGTALFTHNDGGGGSPDGGSGKVCSSDSGSGGGGGGDGGGGTTTAAAADGGASDSDVILISSGREDEADDGEFVAPKPQSPPRESALPARMMVNGRGCGRERGRGRGRGRGRAKSIRVAVAAGDAAGGTEEGTGATAAAAAATASGDGDGDGDRGGGGDGGGSKPPPARRRRKTAATAAAAAAVDVAAGGDDGEGGGCSAAAVAMERTADGADTTIDNARKIRSRTGTAAAAAAVAEATVAAEEGGGNAVAPSTATAGRRRQQPVRGRNLKSAKLDAVQDEFMGQKKVATSRKKTTGRGGGGGGGGGGGSRGRGRGAGGGKTGSGRVHNNEQEQSKDDADGGDGDSDSGKETDGEEDDDDSDVVLVSEAESEDSDEEVEEVELVSEAEEEKARRKRARKGPAAKGGKAGGGSGGRRGRARSSRGAGGARRRRRTTATASGDDGDGDGEVEAVAARDGDGGGDGAKDDDDDDDNRWGPWMYDDPDLDTAAAALDEAANHARDTRDPPPELLMPLLPYQKQFLAWAVRQEQGNVRGGILADEMGMGKTIQAISLIVTHRADDMVAAAAAAAAPADQPAPSAAAAATAAAAAVAAAPRPRIALRRPGPFDETTGAAAATAAAARSDNDGGCGPGCSHEPATAAIAATAATGTGAYGTPTDVAANVMLSLRPAAPPSRPPPSRVDGDVSDGLCEHMRAKGQRRRKGSRKGRCEICEANLDPRPDPTQFGQRYCGATLVVCPVVALIQWKGEIARFTSHGSLRVLVYHGGKRGQVAGGADGTALREADVVLTTYSVIENEYRRFMLPSKVQCKYCNKRFYPERLKVHLRFFCGPYAMKSEALAKAQKKKPRNEGPGGGGGGGGKKNDNGKRPRPLKGKGAPSGCGVGEEDEEEEEEEEVLNDGNADNSDDGDGGGHGEVAAWSRAARAAAAAAVKKKKGKTSSATAAAVMTASKGGGAAAAADCAKGNTGRKGGGQRPAVDARTTITSGRSGTRQLRRRQQNKEEEEADEEDEEEEDASGDSDFRPDAKAAAECDDKDDEIVVSEDGDEEEDELVDLVSEEEEDDDDAGPWGAKRGAKHKSKGKGKAAATAGGTIRPPSAAAVRRDRADLAELEAEAMIEAEASTAPRKPQDASVLHKVPWRRIILDEAHCIKDRRCSTAKAVFALNSKYKWALSGTPLQNRVAELYSLIRFLRIYPYAYYFCRKAGASCGCSSLDYPFTKHHRQCDMCSHSPLSHYCWWNRFVANPIKAHGYSGRGRTALMLLKNRILPAILLRRTKVQCADDLALPPRTVLLRRDRFDELEEDYYQALYTQSQAQFGAYVDSGTLLNNYAHIFDLLIRLRQAVDHPYLVIFSATATAAADNANGGGGSGASAGGLSTALAAAAPDAVVQLGAYGSGGGGATPAAGLAAPVCGLCHEEIEDGVVAACGHGFCRTCVIEYVEGAVKTAKCPQCSKPLTVDLTARGTLPAIAGGGADDNEDMAAAAELRSHGTAAAGGATAAAALGVLGYRPRKQSILNRIGDLTRFMTSTKIEALREELERMAGRDPSAKAIVFSQFTSMLDLCHFRLEQVGIRCVRLEGSMALEVRDRMIAAFTNDPGVRVFLMSLKAGGVALNLTAASHVMLMDPWWNPAVEQQAQDRIHRLGQYKPITVVRFVIAGTIEERILKLQEKKQLVFEGTVGRDVEALGRLTEDDLRFLFG</sequence>
<dbReference type="InterPro" id="IPR000330">
    <property type="entry name" value="SNF2_N"/>
</dbReference>
<feature type="compositionally biased region" description="Low complexity" evidence="10">
    <location>
        <begin position="237"/>
        <end position="251"/>
    </location>
</feature>
<feature type="compositionally biased region" description="Low complexity" evidence="10">
    <location>
        <begin position="1083"/>
        <end position="1094"/>
    </location>
</feature>
<feature type="compositionally biased region" description="Acidic residues" evidence="10">
    <location>
        <begin position="1135"/>
        <end position="1168"/>
    </location>
</feature>
<dbReference type="InterPro" id="IPR017907">
    <property type="entry name" value="Znf_RING_CS"/>
</dbReference>
<dbReference type="Pfam" id="PF00097">
    <property type="entry name" value="zf-C3HC4"/>
    <property type="match status" value="1"/>
</dbReference>
<keyword evidence="8" id="KW-0067">ATP-binding</keyword>
<gene>
    <name evidence="14" type="ORF">Vafri_19132</name>
</gene>
<feature type="region of interest" description="Disordered" evidence="10">
    <location>
        <begin position="943"/>
        <end position="1206"/>
    </location>
</feature>
<feature type="compositionally biased region" description="Basic residues" evidence="10">
    <location>
        <begin position="210"/>
        <end position="220"/>
    </location>
</feature>
<dbReference type="InterPro" id="IPR027417">
    <property type="entry name" value="P-loop_NTPase"/>
</dbReference>
<evidence type="ECO:0000256" key="7">
    <source>
        <dbReference type="ARBA" id="ARBA00022833"/>
    </source>
</evidence>
<feature type="compositionally biased region" description="Gly residues" evidence="10">
    <location>
        <begin position="134"/>
        <end position="147"/>
    </location>
</feature>
<dbReference type="InterPro" id="IPR050628">
    <property type="entry name" value="SNF2_RAD54_helicase_TF"/>
</dbReference>
<keyword evidence="7" id="KW-0862">Zinc</keyword>
<feature type="compositionally biased region" description="Basic and acidic residues" evidence="10">
    <location>
        <begin position="1122"/>
        <end position="1134"/>
    </location>
</feature>
<keyword evidence="4 9" id="KW-0863">Zinc-finger</keyword>
<feature type="compositionally biased region" description="Low complexity" evidence="10">
    <location>
        <begin position="1019"/>
        <end position="1033"/>
    </location>
</feature>
<feature type="compositionally biased region" description="Acidic residues" evidence="10">
    <location>
        <begin position="458"/>
        <end position="467"/>
    </location>
</feature>
<feature type="compositionally biased region" description="Acidic residues" evidence="10">
    <location>
        <begin position="987"/>
        <end position="1000"/>
    </location>
</feature>
<evidence type="ECO:0000313" key="15">
    <source>
        <dbReference type="Proteomes" id="UP000747399"/>
    </source>
</evidence>
<feature type="compositionally biased region" description="Low complexity" evidence="10">
    <location>
        <begin position="1041"/>
        <end position="1067"/>
    </location>
</feature>
<keyword evidence="15" id="KW-1185">Reference proteome</keyword>
<evidence type="ECO:0000256" key="6">
    <source>
        <dbReference type="ARBA" id="ARBA00022806"/>
    </source>
</evidence>
<feature type="compositionally biased region" description="Low complexity" evidence="10">
    <location>
        <begin position="148"/>
        <end position="161"/>
    </location>
</feature>
<dbReference type="InterPro" id="IPR013083">
    <property type="entry name" value="Znf_RING/FYVE/PHD"/>
</dbReference>
<feature type="compositionally biased region" description="Gly residues" evidence="10">
    <location>
        <begin position="115"/>
        <end position="126"/>
    </location>
</feature>
<feature type="region of interest" description="Disordered" evidence="10">
    <location>
        <begin position="108"/>
        <end position="281"/>
    </location>
</feature>
<dbReference type="PROSITE" id="PS51192">
    <property type="entry name" value="HELICASE_ATP_BIND_1"/>
    <property type="match status" value="1"/>
</dbReference>
<accession>A0A8J4FBS5</accession>
<feature type="compositionally biased region" description="Basic and acidic residues" evidence="10">
    <location>
        <begin position="433"/>
        <end position="444"/>
    </location>
</feature>
<evidence type="ECO:0000313" key="14">
    <source>
        <dbReference type="EMBL" id="GIL65324.1"/>
    </source>
</evidence>
<evidence type="ECO:0000259" key="11">
    <source>
        <dbReference type="PROSITE" id="PS50089"/>
    </source>
</evidence>
<dbReference type="GO" id="GO:0008270">
    <property type="term" value="F:zinc ion binding"/>
    <property type="evidence" value="ECO:0007669"/>
    <property type="project" value="UniProtKB-KW"/>
</dbReference>
<dbReference type="GO" id="GO:0006289">
    <property type="term" value="P:nucleotide-excision repair"/>
    <property type="evidence" value="ECO:0007669"/>
    <property type="project" value="TreeGrafter"/>
</dbReference>
<comment type="caution">
    <text evidence="14">The sequence shown here is derived from an EMBL/GenBank/DDBJ whole genome shotgun (WGS) entry which is preliminary data.</text>
</comment>
<dbReference type="EMBL" id="BNCO01000074">
    <property type="protein sequence ID" value="GIL65324.1"/>
    <property type="molecule type" value="Genomic_DNA"/>
</dbReference>
<dbReference type="CDD" id="cd18793">
    <property type="entry name" value="SF2_C_SNF"/>
    <property type="match status" value="1"/>
</dbReference>
<evidence type="ECO:0000259" key="12">
    <source>
        <dbReference type="PROSITE" id="PS51192"/>
    </source>
</evidence>
<dbReference type="GO" id="GO:0004386">
    <property type="term" value="F:helicase activity"/>
    <property type="evidence" value="ECO:0007669"/>
    <property type="project" value="UniProtKB-KW"/>
</dbReference>
<evidence type="ECO:0000259" key="13">
    <source>
        <dbReference type="PROSITE" id="PS51194"/>
    </source>
</evidence>
<evidence type="ECO:0008006" key="16">
    <source>
        <dbReference type="Google" id="ProtNLM"/>
    </source>
</evidence>
<dbReference type="InterPro" id="IPR001841">
    <property type="entry name" value="Znf_RING"/>
</dbReference>
<dbReference type="SUPFAM" id="SSF52540">
    <property type="entry name" value="P-loop containing nucleoside triphosphate hydrolases"/>
    <property type="match status" value="3"/>
</dbReference>
<dbReference type="InterPro" id="IPR018957">
    <property type="entry name" value="Znf_C3HC4_RING-type"/>
</dbReference>
<dbReference type="SMART" id="SM00184">
    <property type="entry name" value="RING"/>
    <property type="match status" value="1"/>
</dbReference>
<dbReference type="SMART" id="SM00487">
    <property type="entry name" value="DEXDc"/>
    <property type="match status" value="1"/>
</dbReference>
<dbReference type="SUPFAM" id="SSF57850">
    <property type="entry name" value="RING/U-box"/>
    <property type="match status" value="1"/>
</dbReference>
<evidence type="ECO:0000256" key="3">
    <source>
        <dbReference type="ARBA" id="ARBA00022741"/>
    </source>
</evidence>
<feature type="domain" description="RING-type" evidence="11">
    <location>
        <begin position="1513"/>
        <end position="1554"/>
    </location>
</feature>
<dbReference type="InterPro" id="IPR038718">
    <property type="entry name" value="SNF2-like_sf"/>
</dbReference>
<dbReference type="GO" id="GO:0005524">
    <property type="term" value="F:ATP binding"/>
    <property type="evidence" value="ECO:0007669"/>
    <property type="project" value="UniProtKB-KW"/>
</dbReference>
<dbReference type="Gene3D" id="3.40.50.300">
    <property type="entry name" value="P-loop containing nucleotide triphosphate hydrolases"/>
    <property type="match status" value="1"/>
</dbReference>
<dbReference type="PANTHER" id="PTHR45626">
    <property type="entry name" value="TRANSCRIPTION TERMINATION FACTOR 2-RELATED"/>
    <property type="match status" value="1"/>
</dbReference>
<feature type="compositionally biased region" description="Gly residues" evidence="10">
    <location>
        <begin position="402"/>
        <end position="428"/>
    </location>
</feature>
<dbReference type="Pfam" id="PF00176">
    <property type="entry name" value="SNF2-rel_dom"/>
    <property type="match status" value="2"/>
</dbReference>
<dbReference type="PROSITE" id="PS50089">
    <property type="entry name" value="ZF_RING_2"/>
    <property type="match status" value="1"/>
</dbReference>
<feature type="compositionally biased region" description="Basic residues" evidence="10">
    <location>
        <begin position="363"/>
        <end position="376"/>
    </location>
</feature>
<feature type="region of interest" description="Disordered" evidence="10">
    <location>
        <begin position="345"/>
        <end position="589"/>
    </location>
</feature>
<feature type="compositionally biased region" description="Acidic residues" evidence="10">
    <location>
        <begin position="1104"/>
        <end position="1120"/>
    </location>
</feature>
<keyword evidence="6" id="KW-0347">Helicase</keyword>
<keyword evidence="5" id="KW-0378">Hydrolase</keyword>
<dbReference type="PROSITE" id="PS51194">
    <property type="entry name" value="HELICASE_CTER"/>
    <property type="match status" value="1"/>
</dbReference>
<dbReference type="PANTHER" id="PTHR45626:SF12">
    <property type="entry name" value="DNA REPAIR PROTEIN RAD16"/>
    <property type="match status" value="1"/>
</dbReference>
<name>A0A8J4FBS5_9CHLO</name>
<dbReference type="Proteomes" id="UP000747399">
    <property type="component" value="Unassembled WGS sequence"/>
</dbReference>
<proteinExistence type="inferred from homology"/>
<dbReference type="GO" id="GO:0008094">
    <property type="term" value="F:ATP-dependent activity, acting on DNA"/>
    <property type="evidence" value="ECO:0007669"/>
    <property type="project" value="TreeGrafter"/>
</dbReference>
<evidence type="ECO:0000256" key="1">
    <source>
        <dbReference type="ARBA" id="ARBA00008438"/>
    </source>
</evidence>
<feature type="compositionally biased region" description="Basic residues" evidence="10">
    <location>
        <begin position="1175"/>
        <end position="1185"/>
    </location>
</feature>
<evidence type="ECO:0000256" key="8">
    <source>
        <dbReference type="ARBA" id="ARBA00022840"/>
    </source>
</evidence>
<dbReference type="InterPro" id="IPR049730">
    <property type="entry name" value="SNF2/RAD54-like_C"/>
</dbReference>